<evidence type="ECO:0000313" key="2">
    <source>
        <dbReference type="EMBL" id="KAF5931550.1"/>
    </source>
</evidence>
<evidence type="ECO:0000313" key="3">
    <source>
        <dbReference type="Proteomes" id="UP000593564"/>
    </source>
</evidence>
<keyword evidence="3" id="KW-1185">Reference proteome</keyword>
<dbReference type="AlphaFoldDB" id="A0A7J7FT29"/>
<proteinExistence type="predicted"/>
<reference evidence="3" key="1">
    <citation type="journal article" date="2020" name="Nat. Commun.">
        <title>Genome assembly of wild tea tree DASZ reveals pedigree and selection history of tea varieties.</title>
        <authorList>
            <person name="Zhang W."/>
            <person name="Zhang Y."/>
            <person name="Qiu H."/>
            <person name="Guo Y."/>
            <person name="Wan H."/>
            <person name="Zhang X."/>
            <person name="Scossa F."/>
            <person name="Alseekh S."/>
            <person name="Zhang Q."/>
            <person name="Wang P."/>
            <person name="Xu L."/>
            <person name="Schmidt M.H."/>
            <person name="Jia X."/>
            <person name="Li D."/>
            <person name="Zhu A."/>
            <person name="Guo F."/>
            <person name="Chen W."/>
            <person name="Ni D."/>
            <person name="Usadel B."/>
            <person name="Fernie A.R."/>
            <person name="Wen W."/>
        </authorList>
    </citation>
    <scope>NUCLEOTIDE SEQUENCE [LARGE SCALE GENOMIC DNA]</scope>
    <source>
        <strain evidence="3">cv. G240</strain>
    </source>
</reference>
<evidence type="ECO:0000256" key="1">
    <source>
        <dbReference type="SAM" id="MobiDB-lite"/>
    </source>
</evidence>
<protein>
    <submittedName>
        <fullName evidence="2">Uncharacterized protein</fullName>
    </submittedName>
</protein>
<dbReference type="EMBL" id="JACBKZ010000014">
    <property type="protein sequence ID" value="KAF5931550.1"/>
    <property type="molecule type" value="Genomic_DNA"/>
</dbReference>
<gene>
    <name evidence="2" type="ORF">HYC85_027721</name>
</gene>
<feature type="region of interest" description="Disordered" evidence="1">
    <location>
        <begin position="51"/>
        <end position="74"/>
    </location>
</feature>
<organism evidence="2 3">
    <name type="scientific">Camellia sinensis</name>
    <name type="common">Tea plant</name>
    <name type="synonym">Thea sinensis</name>
    <dbReference type="NCBI Taxonomy" id="4442"/>
    <lineage>
        <taxon>Eukaryota</taxon>
        <taxon>Viridiplantae</taxon>
        <taxon>Streptophyta</taxon>
        <taxon>Embryophyta</taxon>
        <taxon>Tracheophyta</taxon>
        <taxon>Spermatophyta</taxon>
        <taxon>Magnoliopsida</taxon>
        <taxon>eudicotyledons</taxon>
        <taxon>Gunneridae</taxon>
        <taxon>Pentapetalae</taxon>
        <taxon>asterids</taxon>
        <taxon>Ericales</taxon>
        <taxon>Theaceae</taxon>
        <taxon>Camellia</taxon>
    </lineage>
</organism>
<feature type="compositionally biased region" description="Basic residues" evidence="1">
    <location>
        <begin position="53"/>
        <end position="66"/>
    </location>
</feature>
<comment type="caution">
    <text evidence="2">The sequence shown here is derived from an EMBL/GenBank/DDBJ whole genome shotgun (WGS) entry which is preliminary data.</text>
</comment>
<dbReference type="Proteomes" id="UP000593564">
    <property type="component" value="Unassembled WGS sequence"/>
</dbReference>
<sequence>MNSRASIHNSRSLVRACYARVAPFITYYAKRNHQNLSFHKRLSPTPIIVLQKQKQKKSFQKKKQNKTKGLSEAT</sequence>
<accession>A0A7J7FT29</accession>
<reference evidence="2 3" key="2">
    <citation type="submission" date="2020-07" db="EMBL/GenBank/DDBJ databases">
        <title>Genome assembly of wild tea tree DASZ reveals pedigree and selection history of tea varieties.</title>
        <authorList>
            <person name="Zhang W."/>
        </authorList>
    </citation>
    <scope>NUCLEOTIDE SEQUENCE [LARGE SCALE GENOMIC DNA]</scope>
    <source>
        <strain evidence="3">cv. G240</strain>
        <tissue evidence="2">Leaf</tissue>
    </source>
</reference>
<name>A0A7J7FT29_CAMSI</name>